<evidence type="ECO:0000313" key="1">
    <source>
        <dbReference type="EMBL" id="QHU26491.1"/>
    </source>
</evidence>
<organism evidence="1">
    <name type="scientific">viral metagenome</name>
    <dbReference type="NCBI Taxonomy" id="1070528"/>
    <lineage>
        <taxon>unclassified sequences</taxon>
        <taxon>metagenomes</taxon>
        <taxon>organismal metagenomes</taxon>
    </lineage>
</organism>
<sequence>MCHHRHAVQSRLTVEQDRVIVHEVAVHNVAEVEHDLLRVHVAKTDNTTVNTANCLRTRILERAVLNQAVQLVAIEDGHTLRASQVHSNLFRNAELSDGNVRVRSNNGTGREFHTLALDVVPDTSFLAAQALLNGLEGAAISLSRRGHTRDLVVDESGNVILQNVRPLVNDRLGGVSIDLRLEIRVVRLYDLGQLVGQIVL</sequence>
<name>A0A6C0L9X3_9ZZZZ</name>
<dbReference type="AlphaFoldDB" id="A0A6C0L9X3"/>
<proteinExistence type="predicted"/>
<dbReference type="EMBL" id="MN740441">
    <property type="protein sequence ID" value="QHU26491.1"/>
    <property type="molecule type" value="Genomic_DNA"/>
</dbReference>
<reference evidence="1" key="1">
    <citation type="journal article" date="2020" name="Nature">
        <title>Giant virus diversity and host interactions through global metagenomics.</title>
        <authorList>
            <person name="Schulz F."/>
            <person name="Roux S."/>
            <person name="Paez-Espino D."/>
            <person name="Jungbluth S."/>
            <person name="Walsh D.A."/>
            <person name="Denef V.J."/>
            <person name="McMahon K.D."/>
            <person name="Konstantinidis K.T."/>
            <person name="Eloe-Fadrosh E.A."/>
            <person name="Kyrpides N.C."/>
            <person name="Woyke T."/>
        </authorList>
    </citation>
    <scope>NUCLEOTIDE SEQUENCE</scope>
    <source>
        <strain evidence="1">GVMAG-M-3300027759-16</strain>
    </source>
</reference>
<accession>A0A6C0L9X3</accession>
<protein>
    <submittedName>
        <fullName evidence="1">Uncharacterized protein</fullName>
    </submittedName>
</protein>